<organism evidence="1 2">
    <name type="scientific">Lactarius akahatsu</name>
    <dbReference type="NCBI Taxonomy" id="416441"/>
    <lineage>
        <taxon>Eukaryota</taxon>
        <taxon>Fungi</taxon>
        <taxon>Dikarya</taxon>
        <taxon>Basidiomycota</taxon>
        <taxon>Agaricomycotina</taxon>
        <taxon>Agaricomycetes</taxon>
        <taxon>Russulales</taxon>
        <taxon>Russulaceae</taxon>
        <taxon>Lactarius</taxon>
    </lineage>
</organism>
<reference evidence="1" key="1">
    <citation type="submission" date="2022-01" db="EMBL/GenBank/DDBJ databases">
        <title>Comparative genomics reveals a dynamic genome evolution in the ectomycorrhizal milk-cap (Lactarius) mushrooms.</title>
        <authorList>
            <consortium name="DOE Joint Genome Institute"/>
            <person name="Lebreton A."/>
            <person name="Tang N."/>
            <person name="Kuo A."/>
            <person name="LaButti K."/>
            <person name="Drula E."/>
            <person name="Barry K."/>
            <person name="Clum A."/>
            <person name="Lipzen A."/>
            <person name="Mousain D."/>
            <person name="Ng V."/>
            <person name="Wang R."/>
            <person name="Wang X."/>
            <person name="Dai Y."/>
            <person name="Henrissat B."/>
            <person name="Grigoriev I.V."/>
            <person name="Guerin-Laguette A."/>
            <person name="Yu F."/>
            <person name="Martin F.M."/>
        </authorList>
    </citation>
    <scope>NUCLEOTIDE SEQUENCE</scope>
    <source>
        <strain evidence="1">QP</strain>
    </source>
</reference>
<dbReference type="EMBL" id="JAKELL010000030">
    <property type="protein sequence ID" value="KAH8990559.1"/>
    <property type="molecule type" value="Genomic_DNA"/>
</dbReference>
<evidence type="ECO:0000313" key="1">
    <source>
        <dbReference type="EMBL" id="KAH8990559.1"/>
    </source>
</evidence>
<accession>A0AAD4QDB4</accession>
<name>A0AAD4QDB4_9AGAM</name>
<evidence type="ECO:0000313" key="2">
    <source>
        <dbReference type="Proteomes" id="UP001201163"/>
    </source>
</evidence>
<sequence length="118" mass="13305">MWGYDFTVDSFDPEIEYPPNKKERAHVFPWALGGRNAHGPDDSPKYYTLDAFRQPNGGPLPLAHRISPSNLVRESRSRIHRPTRLTSRGAEFDTLAAFLAAQKPLSPFSRTTLLIGQL</sequence>
<dbReference type="AlphaFoldDB" id="A0AAD4QDB4"/>
<protein>
    <submittedName>
        <fullName evidence="1">Uncharacterized protein</fullName>
    </submittedName>
</protein>
<gene>
    <name evidence="1" type="ORF">EDB92DRAFT_760562</name>
</gene>
<proteinExistence type="predicted"/>
<comment type="caution">
    <text evidence="1">The sequence shown here is derived from an EMBL/GenBank/DDBJ whole genome shotgun (WGS) entry which is preliminary data.</text>
</comment>
<keyword evidence="2" id="KW-1185">Reference proteome</keyword>
<dbReference type="Proteomes" id="UP001201163">
    <property type="component" value="Unassembled WGS sequence"/>
</dbReference>